<dbReference type="InterPro" id="IPR000629">
    <property type="entry name" value="RNA-helicase_DEAD-box_CS"/>
</dbReference>
<keyword evidence="2 4" id="KW-0347">Helicase</keyword>
<keyword evidence="2 4" id="KW-0547">Nucleotide-binding</keyword>
<feature type="domain" description="Helicase ATP-binding" evidence="3">
    <location>
        <begin position="13"/>
        <end position="182"/>
    </location>
</feature>
<dbReference type="InterPro" id="IPR027417">
    <property type="entry name" value="P-loop_NTPase"/>
</dbReference>
<dbReference type="PROSITE" id="PS00039">
    <property type="entry name" value="DEAD_ATP_HELICASE"/>
    <property type="match status" value="1"/>
</dbReference>
<dbReference type="Pfam" id="PF00270">
    <property type="entry name" value="DEAD"/>
    <property type="match status" value="1"/>
</dbReference>
<dbReference type="InterPro" id="IPR011545">
    <property type="entry name" value="DEAD/DEAH_box_helicase_dom"/>
</dbReference>
<reference evidence="4 5" key="1">
    <citation type="journal article" date="2013" name="Curr. Biol.">
        <title>The Genome of the Foraminiferan Reticulomyxa filosa.</title>
        <authorList>
            <person name="Glockner G."/>
            <person name="Hulsmann N."/>
            <person name="Schleicher M."/>
            <person name="Noegel A.A."/>
            <person name="Eichinger L."/>
            <person name="Gallinger C."/>
            <person name="Pawlowski J."/>
            <person name="Sierra R."/>
            <person name="Euteneuer U."/>
            <person name="Pillet L."/>
            <person name="Moustafa A."/>
            <person name="Platzer M."/>
            <person name="Groth M."/>
            <person name="Szafranski K."/>
            <person name="Schliwa M."/>
        </authorList>
    </citation>
    <scope>NUCLEOTIDE SEQUENCE [LARGE SCALE GENOMIC DNA]</scope>
</reference>
<evidence type="ECO:0000313" key="4">
    <source>
        <dbReference type="EMBL" id="ETO25663.1"/>
    </source>
</evidence>
<dbReference type="GO" id="GO:0016787">
    <property type="term" value="F:hydrolase activity"/>
    <property type="evidence" value="ECO:0007669"/>
    <property type="project" value="UniProtKB-KW"/>
</dbReference>
<dbReference type="GO" id="GO:0003676">
    <property type="term" value="F:nucleic acid binding"/>
    <property type="evidence" value="ECO:0007669"/>
    <property type="project" value="InterPro"/>
</dbReference>
<sequence>EVNFGGTRFRYEPPKGFDAMQTALTSQTNLKFQAMKQQPRNSRSSGAPLALIVAPTRDLAQQLFTDFGVLKQYLNEPPVQTALCIGGVAPMVDAIKKAHVVIGTIGAIVGLIGTGHLTLDQCKFFVIDEADRVLDTQQGQQQSIKALFSRMQRGVQVMLFSATLHSDDITEMSKILCKNPTWVDLKGKEYVPETVHHCVLVIDPTKDKQWTSHIRDVPTDGIHYRDNISSNANSQKLTPESASQGIKILKPLIFVILLQALLFAPFQKKKKK</sequence>
<keyword evidence="2 4" id="KW-0067">ATP-binding</keyword>
<dbReference type="SUPFAM" id="SSF52540">
    <property type="entry name" value="P-loop containing nucleoside triphosphate hydrolases"/>
    <property type="match status" value="1"/>
</dbReference>
<dbReference type="OrthoDB" id="6137279at2759"/>
<evidence type="ECO:0000259" key="3">
    <source>
        <dbReference type="PROSITE" id="PS51192"/>
    </source>
</evidence>
<proteinExistence type="predicted"/>
<dbReference type="PROSITE" id="PS51192">
    <property type="entry name" value="HELICASE_ATP_BIND_1"/>
    <property type="match status" value="1"/>
</dbReference>
<dbReference type="GO" id="GO:0004386">
    <property type="term" value="F:helicase activity"/>
    <property type="evidence" value="ECO:0007669"/>
    <property type="project" value="UniProtKB-KW"/>
</dbReference>
<accession>X6NIC6</accession>
<dbReference type="SMART" id="SM00487">
    <property type="entry name" value="DEXDc"/>
    <property type="match status" value="1"/>
</dbReference>
<protein>
    <submittedName>
        <fullName evidence="4">ATP-dependent RNA helicase Ddx1</fullName>
    </submittedName>
</protein>
<comment type="caution">
    <text evidence="4">The sequence shown here is derived from an EMBL/GenBank/DDBJ whole genome shotgun (WGS) entry which is preliminary data.</text>
</comment>
<evidence type="ECO:0000256" key="2">
    <source>
        <dbReference type="ARBA" id="ARBA00022806"/>
    </source>
</evidence>
<dbReference type="Proteomes" id="UP000023152">
    <property type="component" value="Unassembled WGS sequence"/>
</dbReference>
<dbReference type="PANTHER" id="PTHR47958">
    <property type="entry name" value="ATP-DEPENDENT RNA HELICASE DBP3"/>
    <property type="match status" value="1"/>
</dbReference>
<organism evidence="4 5">
    <name type="scientific">Reticulomyxa filosa</name>
    <dbReference type="NCBI Taxonomy" id="46433"/>
    <lineage>
        <taxon>Eukaryota</taxon>
        <taxon>Sar</taxon>
        <taxon>Rhizaria</taxon>
        <taxon>Retaria</taxon>
        <taxon>Foraminifera</taxon>
        <taxon>Monothalamids</taxon>
        <taxon>Reticulomyxidae</taxon>
        <taxon>Reticulomyxa</taxon>
    </lineage>
</organism>
<dbReference type="AlphaFoldDB" id="X6NIC6"/>
<dbReference type="InterPro" id="IPR014001">
    <property type="entry name" value="Helicase_ATP-bd"/>
</dbReference>
<gene>
    <name evidence="4" type="ORF">RFI_11477</name>
</gene>
<dbReference type="Gene3D" id="3.40.50.300">
    <property type="entry name" value="P-loop containing nucleotide triphosphate hydrolases"/>
    <property type="match status" value="1"/>
</dbReference>
<name>X6NIC6_RETFI</name>
<evidence type="ECO:0000256" key="1">
    <source>
        <dbReference type="ARBA" id="ARBA00022801"/>
    </source>
</evidence>
<dbReference type="EMBL" id="ASPP01008359">
    <property type="protein sequence ID" value="ETO25663.1"/>
    <property type="molecule type" value="Genomic_DNA"/>
</dbReference>
<keyword evidence="5" id="KW-1185">Reference proteome</keyword>
<evidence type="ECO:0000313" key="5">
    <source>
        <dbReference type="Proteomes" id="UP000023152"/>
    </source>
</evidence>
<feature type="non-terminal residue" evidence="4">
    <location>
        <position position="1"/>
    </location>
</feature>
<dbReference type="GO" id="GO:0005524">
    <property type="term" value="F:ATP binding"/>
    <property type="evidence" value="ECO:0007669"/>
    <property type="project" value="InterPro"/>
</dbReference>
<keyword evidence="1" id="KW-0378">Hydrolase</keyword>